<dbReference type="NCBIfam" id="TIGR00262">
    <property type="entry name" value="trpA"/>
    <property type="match status" value="1"/>
</dbReference>
<organism evidence="11 12">
    <name type="scientific">Dankookia rubra</name>
    <dbReference type="NCBI Taxonomy" id="1442381"/>
    <lineage>
        <taxon>Bacteria</taxon>
        <taxon>Pseudomonadati</taxon>
        <taxon>Pseudomonadota</taxon>
        <taxon>Alphaproteobacteria</taxon>
        <taxon>Acetobacterales</taxon>
        <taxon>Roseomonadaceae</taxon>
        <taxon>Dankookia</taxon>
    </lineage>
</organism>
<gene>
    <name evidence="11" type="ORF">E2C06_36290</name>
</gene>
<dbReference type="PANTHER" id="PTHR43406:SF1">
    <property type="entry name" value="TRYPTOPHAN SYNTHASE ALPHA CHAIN, CHLOROPLASTIC"/>
    <property type="match status" value="1"/>
</dbReference>
<evidence type="ECO:0000256" key="8">
    <source>
        <dbReference type="ARBA" id="ARBA00023239"/>
    </source>
</evidence>
<dbReference type="Pfam" id="PF00290">
    <property type="entry name" value="Trp_syntA"/>
    <property type="match status" value="1"/>
</dbReference>
<dbReference type="HAMAP" id="MF_00131">
    <property type="entry name" value="Trp_synth_alpha"/>
    <property type="match status" value="1"/>
</dbReference>
<sequence length="605" mass="65022">MAAPADALRRPSQPALVRGAADRAPAEGCRAGQGRQGLLQARRAEPHRRAQDQRRARADPAGAPHGQDPHHRRDRRWPARRGDGHRLRAVRPALHRLHGRDRRGAAAAQRFPHEAAGRRGPPRDRRRGHAEGRDERGAALLGRQCRRHLLLHRHRRRPAPLSADGARLPERDRRGGAGADARGRGPAAGRAGRGDRRRLERHGAVLPLPRRPLRADGRRRGGRPRPAHRGARRLAREGPPRRAARQPHVPAAGCRRPGAGGAFDQRRARLPRRRAGAFLAARTRPRAVRRRDRRRGAGRLPALLEARGHHPGAGAGACARRGDQTGAGHAARADPADEPLRPRRQGHLHRGAPSGSGDVSRIAARFAALKEEGGKALVTYLQAYDPDPATSLAILRGLPGAGADIVEIGVPFTDPMADGPSIQQAALRALKAGATLSRVLAMVRDFRREEDATPVVLMGYYNPILSYGVERFCTDAAASGVDGLIIVDVPPEEADEVEPHAEAHGLDLIRLIAPTTDEARLPRVLAATSGFVYYVSIAGITGTKSASSASLEQAIPRIRRHTGLPVCIGFGIRTPQQAAEAARLADGAVVGTALVDTLAASLDED</sequence>
<dbReference type="FunFam" id="3.20.20.70:FF:000037">
    <property type="entry name" value="Tryptophan synthase alpha chain"/>
    <property type="match status" value="1"/>
</dbReference>
<evidence type="ECO:0000256" key="4">
    <source>
        <dbReference type="ARBA" id="ARBA00012043"/>
    </source>
</evidence>
<evidence type="ECO:0000256" key="9">
    <source>
        <dbReference type="ARBA" id="ARBA00049047"/>
    </source>
</evidence>
<dbReference type="PANTHER" id="PTHR43406">
    <property type="entry name" value="TRYPTOPHAN SYNTHASE, ALPHA CHAIN"/>
    <property type="match status" value="1"/>
</dbReference>
<dbReference type="InterPro" id="IPR002028">
    <property type="entry name" value="Trp_synthase_suA"/>
</dbReference>
<dbReference type="PROSITE" id="PS00167">
    <property type="entry name" value="TRP_SYNTHASE_ALPHA"/>
    <property type="match status" value="1"/>
</dbReference>
<keyword evidence="7" id="KW-0057">Aromatic amino acid biosynthesis</keyword>
<evidence type="ECO:0000256" key="3">
    <source>
        <dbReference type="ARBA" id="ARBA00011270"/>
    </source>
</evidence>
<keyword evidence="6" id="KW-0822">Tryptophan biosynthesis</keyword>
<dbReference type="EC" id="4.2.1.20" evidence="4"/>
<comment type="pathway">
    <text evidence="2">Amino-acid biosynthesis; L-tryptophan biosynthesis; L-tryptophan from chorismate: step 5/5.</text>
</comment>
<comment type="catalytic activity">
    <reaction evidence="9">
        <text>(1S,2R)-1-C-(indol-3-yl)glycerol 3-phosphate + L-serine = D-glyceraldehyde 3-phosphate + L-tryptophan + H2O</text>
        <dbReference type="Rhea" id="RHEA:10532"/>
        <dbReference type="ChEBI" id="CHEBI:15377"/>
        <dbReference type="ChEBI" id="CHEBI:33384"/>
        <dbReference type="ChEBI" id="CHEBI:57912"/>
        <dbReference type="ChEBI" id="CHEBI:58866"/>
        <dbReference type="ChEBI" id="CHEBI:59776"/>
        <dbReference type="EC" id="4.2.1.20"/>
    </reaction>
</comment>
<dbReference type="AlphaFoldDB" id="A0A4R5Q1B9"/>
<evidence type="ECO:0000313" key="12">
    <source>
        <dbReference type="Proteomes" id="UP000295096"/>
    </source>
</evidence>
<comment type="function">
    <text evidence="1">The alpha subunit is responsible for the aldol cleavage of indoleglycerol phosphate to indole and glyceraldehyde 3-phosphate.</text>
</comment>
<dbReference type="InterPro" id="IPR011060">
    <property type="entry name" value="RibuloseP-bd_barrel"/>
</dbReference>
<dbReference type="EMBL" id="SMSJ01000242">
    <property type="protein sequence ID" value="TDH56582.1"/>
    <property type="molecule type" value="Genomic_DNA"/>
</dbReference>
<dbReference type="Proteomes" id="UP000295096">
    <property type="component" value="Unassembled WGS sequence"/>
</dbReference>
<reference evidence="11 12" key="1">
    <citation type="journal article" date="2016" name="J. Microbiol.">
        <title>Dankookia rubra gen. nov., sp. nov., an alphaproteobacterium isolated from sediment of a shallow stream.</title>
        <authorList>
            <person name="Kim W.H."/>
            <person name="Kim D.H."/>
            <person name="Kang K."/>
            <person name="Ahn T.Y."/>
        </authorList>
    </citation>
    <scope>NUCLEOTIDE SEQUENCE [LARGE SCALE GENOMIC DNA]</scope>
    <source>
        <strain evidence="11 12">JCM30602</strain>
    </source>
</reference>
<keyword evidence="12" id="KW-1185">Reference proteome</keyword>
<feature type="compositionally biased region" description="Basic and acidic residues" evidence="10">
    <location>
        <begin position="111"/>
        <end position="137"/>
    </location>
</feature>
<feature type="region of interest" description="Disordered" evidence="10">
    <location>
        <begin position="307"/>
        <end position="358"/>
    </location>
</feature>
<dbReference type="UniPathway" id="UPA00035">
    <property type="reaction ID" value="UER00044"/>
</dbReference>
<dbReference type="OrthoDB" id="9804578at2"/>
<feature type="compositionally biased region" description="Basic and acidic residues" evidence="10">
    <location>
        <begin position="192"/>
        <end position="203"/>
    </location>
</feature>
<proteinExistence type="inferred from homology"/>
<dbReference type="SUPFAM" id="SSF51366">
    <property type="entry name" value="Ribulose-phoshate binding barrel"/>
    <property type="match status" value="1"/>
</dbReference>
<comment type="caution">
    <text evidence="11">The sequence shown here is derived from an EMBL/GenBank/DDBJ whole genome shotgun (WGS) entry which is preliminary data.</text>
</comment>
<dbReference type="GO" id="GO:0005829">
    <property type="term" value="C:cytosol"/>
    <property type="evidence" value="ECO:0007669"/>
    <property type="project" value="TreeGrafter"/>
</dbReference>
<name>A0A4R5Q1B9_9PROT</name>
<evidence type="ECO:0000256" key="2">
    <source>
        <dbReference type="ARBA" id="ARBA00004733"/>
    </source>
</evidence>
<feature type="compositionally biased region" description="Basic residues" evidence="10">
    <location>
        <begin position="87"/>
        <end position="101"/>
    </location>
</feature>
<dbReference type="InterPro" id="IPR018204">
    <property type="entry name" value="Trp_synthase_alpha_AS"/>
</dbReference>
<feature type="non-terminal residue" evidence="11">
    <location>
        <position position="605"/>
    </location>
</feature>
<comment type="subunit">
    <text evidence="3">Tetramer of two alpha and two beta chains.</text>
</comment>
<evidence type="ECO:0000256" key="5">
    <source>
        <dbReference type="ARBA" id="ARBA00022605"/>
    </source>
</evidence>
<evidence type="ECO:0000256" key="7">
    <source>
        <dbReference type="ARBA" id="ARBA00023141"/>
    </source>
</evidence>
<dbReference type="CDD" id="cd04724">
    <property type="entry name" value="Tryptophan_synthase_alpha"/>
    <property type="match status" value="1"/>
</dbReference>
<feature type="region of interest" description="Disordered" evidence="10">
    <location>
        <begin position="1"/>
        <end position="269"/>
    </location>
</feature>
<feature type="compositionally biased region" description="Basic residues" evidence="10">
    <location>
        <begin position="144"/>
        <end position="158"/>
    </location>
</feature>
<keyword evidence="5" id="KW-0028">Amino-acid biosynthesis</keyword>
<dbReference type="Gene3D" id="3.20.20.70">
    <property type="entry name" value="Aldolase class I"/>
    <property type="match status" value="1"/>
</dbReference>
<evidence type="ECO:0000256" key="6">
    <source>
        <dbReference type="ARBA" id="ARBA00022822"/>
    </source>
</evidence>
<keyword evidence="8 11" id="KW-0456">Lyase</keyword>
<feature type="compositionally biased region" description="Basic and acidic residues" evidence="10">
    <location>
        <begin position="67"/>
        <end position="86"/>
    </location>
</feature>
<evidence type="ECO:0000256" key="1">
    <source>
        <dbReference type="ARBA" id="ARBA00003365"/>
    </source>
</evidence>
<evidence type="ECO:0000313" key="11">
    <source>
        <dbReference type="EMBL" id="TDH56582.1"/>
    </source>
</evidence>
<feature type="compositionally biased region" description="Basic and acidic residues" evidence="10">
    <location>
        <begin position="331"/>
        <end position="341"/>
    </location>
</feature>
<feature type="compositionally biased region" description="Basic residues" evidence="10">
    <location>
        <begin position="220"/>
        <end position="233"/>
    </location>
</feature>
<protein>
    <recommendedName>
        <fullName evidence="4">tryptophan synthase</fullName>
        <ecNumber evidence="4">4.2.1.20</ecNumber>
    </recommendedName>
</protein>
<accession>A0A4R5Q1B9</accession>
<dbReference type="InterPro" id="IPR013785">
    <property type="entry name" value="Aldolase_TIM"/>
</dbReference>
<dbReference type="GO" id="GO:0004834">
    <property type="term" value="F:tryptophan synthase activity"/>
    <property type="evidence" value="ECO:0007669"/>
    <property type="project" value="UniProtKB-EC"/>
</dbReference>
<feature type="compositionally biased region" description="Basic and acidic residues" evidence="10">
    <location>
        <begin position="42"/>
        <end position="58"/>
    </location>
</feature>
<evidence type="ECO:0000256" key="10">
    <source>
        <dbReference type="SAM" id="MobiDB-lite"/>
    </source>
</evidence>